<dbReference type="Gene3D" id="3.40.50.1700">
    <property type="entry name" value="Glycoside hydrolase family 3 C-terminal domain"/>
    <property type="match status" value="1"/>
</dbReference>
<dbReference type="SMART" id="SM01217">
    <property type="entry name" value="Fn3_like"/>
    <property type="match status" value="1"/>
</dbReference>
<dbReference type="InterPro" id="IPR013783">
    <property type="entry name" value="Ig-like_fold"/>
</dbReference>
<dbReference type="InterPro" id="IPR036962">
    <property type="entry name" value="Glyco_hydro_3_N_sf"/>
</dbReference>
<evidence type="ECO:0000313" key="5">
    <source>
        <dbReference type="Proteomes" id="UP001430149"/>
    </source>
</evidence>
<evidence type="ECO:0000259" key="3">
    <source>
        <dbReference type="SMART" id="SM01217"/>
    </source>
</evidence>
<evidence type="ECO:0000313" key="4">
    <source>
        <dbReference type="EMBL" id="MBM7124426.1"/>
    </source>
</evidence>
<evidence type="ECO:0000256" key="2">
    <source>
        <dbReference type="ARBA" id="ARBA00022801"/>
    </source>
</evidence>
<dbReference type="InterPro" id="IPR050288">
    <property type="entry name" value="Cellulose_deg_GH3"/>
</dbReference>
<dbReference type="Pfam" id="PF01915">
    <property type="entry name" value="Glyco_hydro_3_C"/>
    <property type="match status" value="1"/>
</dbReference>
<dbReference type="InterPro" id="IPR002772">
    <property type="entry name" value="Glyco_hydro_3_C"/>
</dbReference>
<dbReference type="Pfam" id="PF00933">
    <property type="entry name" value="Glyco_hydro_3"/>
    <property type="match status" value="1"/>
</dbReference>
<reference evidence="4" key="1">
    <citation type="submission" date="2020-10" db="EMBL/GenBank/DDBJ databases">
        <title>Phylogeny of dyella-like bacteria.</title>
        <authorList>
            <person name="Fu J."/>
        </authorList>
    </citation>
    <scope>NUCLEOTIDE SEQUENCE</scope>
    <source>
        <strain evidence="4">DHOC52</strain>
    </source>
</reference>
<dbReference type="Pfam" id="PF14310">
    <property type="entry name" value="Fn3-like"/>
    <property type="match status" value="1"/>
</dbReference>
<evidence type="ECO:0000256" key="1">
    <source>
        <dbReference type="ARBA" id="ARBA00005336"/>
    </source>
</evidence>
<dbReference type="PRINTS" id="PR00133">
    <property type="entry name" value="GLHYDRLASE3"/>
</dbReference>
<dbReference type="InterPro" id="IPR017853">
    <property type="entry name" value="GH"/>
</dbReference>
<dbReference type="EMBL" id="JADIKE010000027">
    <property type="protein sequence ID" value="MBM7124426.1"/>
    <property type="molecule type" value="Genomic_DNA"/>
</dbReference>
<proteinExistence type="inferred from homology"/>
<dbReference type="Gene3D" id="2.60.40.10">
    <property type="entry name" value="Immunoglobulins"/>
    <property type="match status" value="1"/>
</dbReference>
<name>A0ABS2JZW2_9GAMM</name>
<sequence length="730" mass="77310">MVQGVCLAEGHAWDDKALSPDQRAAKLVDAMTLDEQIALLRPVDGASLASLGIQLPPSIPAWMRQPKPAGAIGSAGYVPAIPRLDFPALQESDAGLGVADIGYLRPGDAATALPSSLALAASFDTGLAREAGSVIGAEAHAKGFNVQLAGGADLIRDPRNGRNFEYASEDPLLTGDMVGEEIAGIQSKHIVSTIKHYVLNDQETGRTVLDARIDEAALRESDLLAFQVAIERGHPGAVMCSYNKVNGNYACESDFLLNRVLKGEWEFPGWVMSDWGAVHSLKQSVDAGLDQESPQGGDPDYFAGLKDAVTHGDIPREKVRDMAYRIVRALFAVGAMDDRPAPGGTIDKVADAAAAQRVAEAGAVLLKNDGQLLPLHESVKSIAIIGGHADIGVLSGGGSSQVTPYGGSFRDARGQTGIAAFLSPVYDLSSPLKALQALRPGTRIVFDDGSDPQRAAELARHVDVALVFAVKPQIESLDAPDLSLPYQQDALIDAVATVNHHTAVVLETGNPVAMPWLPKVKAVLEAWYPGQRGGEAIASLLDGKAAPAGRLPVTFPAGTAQLPRPAIPGFDPARQVPFEGAGRLSPFPVDYPEGSNVGYRWFEKNKFTPLFPFGYGLTYTHFAYSHLLVKGGQDLQVSFKLANTGRTAGVEVAQLYVAVPGRTHRLVGWAKVDLKPGESQTVTITADPRFLASYDATLHRWTRLAGVYDVYVGKAAGVSTLHGSATLAAQ</sequence>
<comment type="similarity">
    <text evidence="1">Belongs to the glycosyl hydrolase 3 family.</text>
</comment>
<dbReference type="InterPro" id="IPR026891">
    <property type="entry name" value="Fn3-like"/>
</dbReference>
<dbReference type="SUPFAM" id="SSF52279">
    <property type="entry name" value="Beta-D-glucan exohydrolase, C-terminal domain"/>
    <property type="match status" value="1"/>
</dbReference>
<keyword evidence="5" id="KW-1185">Reference proteome</keyword>
<feature type="domain" description="Fibronectin type III-like" evidence="3">
    <location>
        <begin position="651"/>
        <end position="716"/>
    </location>
</feature>
<dbReference type="InterPro" id="IPR001764">
    <property type="entry name" value="Glyco_hydro_3_N"/>
</dbReference>
<accession>A0ABS2JZW2</accession>
<dbReference type="PANTHER" id="PTHR42715">
    <property type="entry name" value="BETA-GLUCOSIDASE"/>
    <property type="match status" value="1"/>
</dbReference>
<comment type="caution">
    <text evidence="4">The sequence shown here is derived from an EMBL/GenBank/DDBJ whole genome shotgun (WGS) entry which is preliminary data.</text>
</comment>
<dbReference type="InterPro" id="IPR036881">
    <property type="entry name" value="Glyco_hydro_3_C_sf"/>
</dbReference>
<dbReference type="Proteomes" id="UP001430149">
    <property type="component" value="Unassembled WGS sequence"/>
</dbReference>
<keyword evidence="2 4" id="KW-0378">Hydrolase</keyword>
<dbReference type="PANTHER" id="PTHR42715:SF10">
    <property type="entry name" value="BETA-GLUCOSIDASE"/>
    <property type="match status" value="1"/>
</dbReference>
<dbReference type="GO" id="GO:0016787">
    <property type="term" value="F:hydrolase activity"/>
    <property type="evidence" value="ECO:0007669"/>
    <property type="project" value="UniProtKB-KW"/>
</dbReference>
<dbReference type="Gene3D" id="3.20.20.300">
    <property type="entry name" value="Glycoside hydrolase, family 3, N-terminal domain"/>
    <property type="match status" value="1"/>
</dbReference>
<dbReference type="SUPFAM" id="SSF51445">
    <property type="entry name" value="(Trans)glycosidases"/>
    <property type="match status" value="1"/>
</dbReference>
<organism evidence="4 5">
    <name type="scientific">Dyella flava</name>
    <dbReference type="NCBI Taxonomy" id="1920170"/>
    <lineage>
        <taxon>Bacteria</taxon>
        <taxon>Pseudomonadati</taxon>
        <taxon>Pseudomonadota</taxon>
        <taxon>Gammaproteobacteria</taxon>
        <taxon>Lysobacterales</taxon>
        <taxon>Rhodanobacteraceae</taxon>
        <taxon>Dyella</taxon>
    </lineage>
</organism>
<protein>
    <submittedName>
        <fullName evidence="4">Glycoside hydrolase family 3 protein</fullName>
    </submittedName>
</protein>
<gene>
    <name evidence="4" type="ORF">ISP19_03460</name>
</gene>